<reference evidence="2 3" key="1">
    <citation type="submission" date="2020-12" db="EMBL/GenBank/DDBJ databases">
        <title>Effect of drift, selection, and recombination on the evolution of hybrid genomes in Candida yeast pathogens.</title>
        <authorList>
            <person name="Mixao V."/>
            <person name="Ksiezopolska E."/>
            <person name="Saus E."/>
            <person name="Boekhout T."/>
            <person name="Gacser A."/>
            <person name="Gabaldon T."/>
        </authorList>
    </citation>
    <scope>NUCLEOTIDE SEQUENCE [LARGE SCALE GENOMIC DNA]</scope>
    <source>
        <strain evidence="2 3">BP57</strain>
    </source>
</reference>
<evidence type="ECO:0000313" key="2">
    <source>
        <dbReference type="EMBL" id="KAG5418080.1"/>
    </source>
</evidence>
<dbReference type="Proteomes" id="UP000669133">
    <property type="component" value="Unassembled WGS sequence"/>
</dbReference>
<proteinExistence type="predicted"/>
<organism evidence="2 3">
    <name type="scientific">Candida metapsilosis</name>
    <dbReference type="NCBI Taxonomy" id="273372"/>
    <lineage>
        <taxon>Eukaryota</taxon>
        <taxon>Fungi</taxon>
        <taxon>Dikarya</taxon>
        <taxon>Ascomycota</taxon>
        <taxon>Saccharomycotina</taxon>
        <taxon>Pichiomycetes</taxon>
        <taxon>Debaryomycetaceae</taxon>
        <taxon>Candida/Lodderomyces clade</taxon>
        <taxon>Candida</taxon>
    </lineage>
</organism>
<sequence length="73" mass="7680">MKRRAFAEKRIGAIAAAAAAAAAAVVVATSIAGGFNRLTDHGVYDSKMLLRITAYIIPMSGIVFWPIGDIESD</sequence>
<dbReference type="RefSeq" id="XP_067547196.1">
    <property type="nucleotide sequence ID" value="XM_067693478.1"/>
</dbReference>
<name>A0A8H7ZEQ3_9ASCO</name>
<dbReference type="EMBL" id="JAEOAQ010000006">
    <property type="protein sequence ID" value="KAG5418080.1"/>
    <property type="molecule type" value="Genomic_DNA"/>
</dbReference>
<accession>A0A8H7ZEQ3</accession>
<dbReference type="AlphaFoldDB" id="A0A8H7ZEQ3"/>
<protein>
    <submittedName>
        <fullName evidence="2">Uncharacterized protein</fullName>
    </submittedName>
</protein>
<comment type="caution">
    <text evidence="2">The sequence shown here is derived from an EMBL/GenBank/DDBJ whole genome shotgun (WGS) entry which is preliminary data.</text>
</comment>
<keyword evidence="1" id="KW-0812">Transmembrane</keyword>
<dbReference type="GeneID" id="93653038"/>
<evidence type="ECO:0000313" key="3">
    <source>
        <dbReference type="Proteomes" id="UP000669133"/>
    </source>
</evidence>
<keyword evidence="1" id="KW-0472">Membrane</keyword>
<gene>
    <name evidence="2" type="ORF">I9W82_004409</name>
</gene>
<feature type="transmembrane region" description="Helical" evidence="1">
    <location>
        <begin position="48"/>
        <end position="67"/>
    </location>
</feature>
<keyword evidence="3" id="KW-1185">Reference proteome</keyword>
<keyword evidence="1" id="KW-1133">Transmembrane helix</keyword>
<evidence type="ECO:0000256" key="1">
    <source>
        <dbReference type="SAM" id="Phobius"/>
    </source>
</evidence>